<dbReference type="VEuPathDB" id="FungiDB:EYZ11_012646"/>
<dbReference type="Gene3D" id="3.40.710.10">
    <property type="entry name" value="DD-peptidase/beta-lactamase superfamily"/>
    <property type="match status" value="1"/>
</dbReference>
<dbReference type="AlphaFoldDB" id="A0A4S3J1U5"/>
<feature type="region of interest" description="Disordered" evidence="2">
    <location>
        <begin position="278"/>
        <end position="304"/>
    </location>
</feature>
<dbReference type="InterPro" id="IPR050491">
    <property type="entry name" value="AmpC-like"/>
</dbReference>
<reference evidence="4 5" key="1">
    <citation type="submission" date="2019-03" db="EMBL/GenBank/DDBJ databases">
        <title>The genome sequence of a newly discovered highly antifungal drug resistant Aspergillus species, Aspergillus tanneri NIH 1004.</title>
        <authorList>
            <person name="Mounaud S."/>
            <person name="Singh I."/>
            <person name="Joardar V."/>
            <person name="Pakala S."/>
            <person name="Pakala S."/>
            <person name="Venepally P."/>
            <person name="Hoover J."/>
            <person name="Nierman W."/>
            <person name="Chung J."/>
            <person name="Losada L."/>
        </authorList>
    </citation>
    <scope>NUCLEOTIDE SEQUENCE [LARGE SCALE GENOMIC DNA]</scope>
    <source>
        <strain evidence="4 5">NIH1004</strain>
    </source>
</reference>
<evidence type="ECO:0000256" key="1">
    <source>
        <dbReference type="ARBA" id="ARBA00038215"/>
    </source>
</evidence>
<dbReference type="InterPro" id="IPR001466">
    <property type="entry name" value="Beta-lactam-related"/>
</dbReference>
<feature type="domain" description="Beta-lactamase-related" evidence="3">
    <location>
        <begin position="29"/>
        <end position="422"/>
    </location>
</feature>
<evidence type="ECO:0000256" key="2">
    <source>
        <dbReference type="SAM" id="MobiDB-lite"/>
    </source>
</evidence>
<sequence length="582" mass="66213">MPAQSNHPGNPVRRLQESISQIHQVRELCQVPSISFGVVHKGKAVLRESVGYRDARQRFKADADTIYVLGSCSKMFTSAAVGILVNERKLKWQDPIRRYLPEFNPVGDPHIGQNADLIDVLRHSTGVTSPEALFFGPRGSILTSEEDIVKLLNIMPTANKEGQRFNRHWEYNNFTYGIIALVVERVTGQRFAEFVRERILRPLGLKRTILARADIADDGNVAVPCASLDDGAFVPLDSELWPCEDHSPLLAATGMRSTINDMLNWCIAVLSAERNEKHSERKAADCPSPPTPHEHLLDTQTNAQDNPLKQMNYIRRGYWTRPADDPSFSKDAAYCMGWVRMDLPSSMLGAFSGNRHSRENNRQMHLKHILGVESHSFLAIGHSGGMPGSIATVWTFPDTQSAVVTMANGRSFGDASDFTAQILVQALFNLTPWIDFTPWVKMEVDLAKRFFYKDCLRPWKENRRTTDAEREDPKIYIGEYQGFNGVFTLSVVADWGRAGFKGKLALIFNSRSASRRRLEFYRKDTYSFFPEDWNNYTVDTSVVKDYRQTLLEFNVNDEAQRVTGLWWLWNTDEKPAWLSRIE</sequence>
<keyword evidence="5" id="KW-1185">Reference proteome</keyword>
<dbReference type="InterPro" id="IPR012338">
    <property type="entry name" value="Beta-lactam/transpept-like"/>
</dbReference>
<protein>
    <recommendedName>
        <fullName evidence="3">Beta-lactamase-related domain-containing protein</fullName>
    </recommendedName>
</protein>
<dbReference type="Pfam" id="PF00144">
    <property type="entry name" value="Beta-lactamase"/>
    <property type="match status" value="1"/>
</dbReference>
<dbReference type="Proteomes" id="UP000308092">
    <property type="component" value="Unassembled WGS sequence"/>
</dbReference>
<name>A0A4S3J1U5_9EURO</name>
<organism evidence="4 5">
    <name type="scientific">Aspergillus tanneri</name>
    <dbReference type="NCBI Taxonomy" id="1220188"/>
    <lineage>
        <taxon>Eukaryota</taxon>
        <taxon>Fungi</taxon>
        <taxon>Dikarya</taxon>
        <taxon>Ascomycota</taxon>
        <taxon>Pezizomycotina</taxon>
        <taxon>Eurotiomycetes</taxon>
        <taxon>Eurotiomycetidae</taxon>
        <taxon>Eurotiales</taxon>
        <taxon>Aspergillaceae</taxon>
        <taxon>Aspergillus</taxon>
        <taxon>Aspergillus subgen. Circumdati</taxon>
    </lineage>
</organism>
<accession>A0A4S3J1U5</accession>
<comment type="similarity">
    <text evidence="1">Belongs to the peptidase S12 family.</text>
</comment>
<dbReference type="PANTHER" id="PTHR46825">
    <property type="entry name" value="D-ALANYL-D-ALANINE-CARBOXYPEPTIDASE/ENDOPEPTIDASE AMPH"/>
    <property type="match status" value="1"/>
</dbReference>
<evidence type="ECO:0000313" key="5">
    <source>
        <dbReference type="Proteomes" id="UP000308092"/>
    </source>
</evidence>
<dbReference type="PANTHER" id="PTHR46825:SF14">
    <property type="entry name" value="BETA-LACTAMASE-RELATED DOMAIN-CONTAINING PROTEIN"/>
    <property type="match status" value="1"/>
</dbReference>
<evidence type="ECO:0000259" key="3">
    <source>
        <dbReference type="Pfam" id="PF00144"/>
    </source>
</evidence>
<dbReference type="EMBL" id="SOSA01000997">
    <property type="protein sequence ID" value="THC87908.1"/>
    <property type="molecule type" value="Genomic_DNA"/>
</dbReference>
<evidence type="ECO:0000313" key="4">
    <source>
        <dbReference type="EMBL" id="THC87908.1"/>
    </source>
</evidence>
<dbReference type="SUPFAM" id="SSF56601">
    <property type="entry name" value="beta-lactamase/transpeptidase-like"/>
    <property type="match status" value="1"/>
</dbReference>
<gene>
    <name evidence="4" type="ORF">EYZ11_012646</name>
</gene>
<dbReference type="STRING" id="1220188.A0A4S3J1U5"/>
<comment type="caution">
    <text evidence="4">The sequence shown here is derived from an EMBL/GenBank/DDBJ whole genome shotgun (WGS) entry which is preliminary data.</text>
</comment>
<proteinExistence type="inferred from homology"/>